<name>A0ABP5XCN4_9ACTN</name>
<organism evidence="2 3">
    <name type="scientific">Streptomyces glaucus</name>
    <dbReference type="NCBI Taxonomy" id="284029"/>
    <lineage>
        <taxon>Bacteria</taxon>
        <taxon>Bacillati</taxon>
        <taxon>Actinomycetota</taxon>
        <taxon>Actinomycetes</taxon>
        <taxon>Kitasatosporales</taxon>
        <taxon>Streptomycetaceae</taxon>
        <taxon>Streptomyces</taxon>
    </lineage>
</organism>
<gene>
    <name evidence="2" type="ORF">GCM10010421_42720</name>
</gene>
<evidence type="ECO:0000313" key="3">
    <source>
        <dbReference type="Proteomes" id="UP001500460"/>
    </source>
</evidence>
<accession>A0ABP5XCN4</accession>
<comment type="caution">
    <text evidence="2">The sequence shown here is derived from an EMBL/GenBank/DDBJ whole genome shotgun (WGS) entry which is preliminary data.</text>
</comment>
<protein>
    <recommendedName>
        <fullName evidence="4">Secreted protein</fullName>
    </recommendedName>
</protein>
<evidence type="ECO:0000313" key="2">
    <source>
        <dbReference type="EMBL" id="GAA2446594.1"/>
    </source>
</evidence>
<evidence type="ECO:0000256" key="1">
    <source>
        <dbReference type="SAM" id="MobiDB-lite"/>
    </source>
</evidence>
<feature type="region of interest" description="Disordered" evidence="1">
    <location>
        <begin position="1"/>
        <end position="35"/>
    </location>
</feature>
<dbReference type="EMBL" id="BAAATK010000029">
    <property type="protein sequence ID" value="GAA2446594.1"/>
    <property type="molecule type" value="Genomic_DNA"/>
</dbReference>
<keyword evidence="3" id="KW-1185">Reference proteome</keyword>
<sequence length="80" mass="8415">MPSPPAAPRARLLAVPARRPAVAGRSGRRTANNPCEADANGAVTVRRGAGYARRTHRIPACFGLDDKLDLGRSGCARPKP</sequence>
<dbReference type="Proteomes" id="UP001500460">
    <property type="component" value="Unassembled WGS sequence"/>
</dbReference>
<reference evidence="3" key="1">
    <citation type="journal article" date="2019" name="Int. J. Syst. Evol. Microbiol.">
        <title>The Global Catalogue of Microorganisms (GCM) 10K type strain sequencing project: providing services to taxonomists for standard genome sequencing and annotation.</title>
        <authorList>
            <consortium name="The Broad Institute Genomics Platform"/>
            <consortium name="The Broad Institute Genome Sequencing Center for Infectious Disease"/>
            <person name="Wu L."/>
            <person name="Ma J."/>
        </authorList>
    </citation>
    <scope>NUCLEOTIDE SEQUENCE [LARGE SCALE GENOMIC DNA]</scope>
    <source>
        <strain evidence="3">JCM 6922</strain>
    </source>
</reference>
<evidence type="ECO:0008006" key="4">
    <source>
        <dbReference type="Google" id="ProtNLM"/>
    </source>
</evidence>
<proteinExistence type="predicted"/>
<feature type="compositionally biased region" description="Low complexity" evidence="1">
    <location>
        <begin position="8"/>
        <end position="25"/>
    </location>
</feature>